<name>A0A4Y2BAJ7_ARAVE</name>
<dbReference type="EMBL" id="BGPR01000059">
    <property type="protein sequence ID" value="GBL88355.1"/>
    <property type="molecule type" value="Genomic_DNA"/>
</dbReference>
<gene>
    <name evidence="1" type="ORF">AVEN_103017_1</name>
</gene>
<sequence>MLINSATISAVDELIRQNRQIKARQIAVDKQRNSASHNPQKAWLWQSLCTVGAQASVRESEDGENGCLPNPAVSTLNPSTHFLRAGISVSISIAIIYSCTVPYEL</sequence>
<organism evidence="1 2">
    <name type="scientific">Araneus ventricosus</name>
    <name type="common">Orbweaver spider</name>
    <name type="synonym">Epeira ventricosa</name>
    <dbReference type="NCBI Taxonomy" id="182803"/>
    <lineage>
        <taxon>Eukaryota</taxon>
        <taxon>Metazoa</taxon>
        <taxon>Ecdysozoa</taxon>
        <taxon>Arthropoda</taxon>
        <taxon>Chelicerata</taxon>
        <taxon>Arachnida</taxon>
        <taxon>Araneae</taxon>
        <taxon>Araneomorphae</taxon>
        <taxon>Entelegynae</taxon>
        <taxon>Araneoidea</taxon>
        <taxon>Araneidae</taxon>
        <taxon>Araneus</taxon>
    </lineage>
</organism>
<dbReference type="Proteomes" id="UP000499080">
    <property type="component" value="Unassembled WGS sequence"/>
</dbReference>
<protein>
    <submittedName>
        <fullName evidence="1">Uncharacterized protein</fullName>
    </submittedName>
</protein>
<accession>A0A4Y2BAJ7</accession>
<reference evidence="1 2" key="1">
    <citation type="journal article" date="2019" name="Sci. Rep.">
        <title>Orb-weaving spider Araneus ventricosus genome elucidates the spidroin gene catalogue.</title>
        <authorList>
            <person name="Kono N."/>
            <person name="Nakamura H."/>
            <person name="Ohtoshi R."/>
            <person name="Moran D.A.P."/>
            <person name="Shinohara A."/>
            <person name="Yoshida Y."/>
            <person name="Fujiwara M."/>
            <person name="Mori M."/>
            <person name="Tomita M."/>
            <person name="Arakawa K."/>
        </authorList>
    </citation>
    <scope>NUCLEOTIDE SEQUENCE [LARGE SCALE GENOMIC DNA]</scope>
</reference>
<proteinExistence type="predicted"/>
<evidence type="ECO:0000313" key="1">
    <source>
        <dbReference type="EMBL" id="GBL88355.1"/>
    </source>
</evidence>
<evidence type="ECO:0000313" key="2">
    <source>
        <dbReference type="Proteomes" id="UP000499080"/>
    </source>
</evidence>
<comment type="caution">
    <text evidence="1">The sequence shown here is derived from an EMBL/GenBank/DDBJ whole genome shotgun (WGS) entry which is preliminary data.</text>
</comment>
<dbReference type="AlphaFoldDB" id="A0A4Y2BAJ7"/>
<keyword evidence="2" id="KW-1185">Reference proteome</keyword>